<dbReference type="PANTHER" id="PTHR43537">
    <property type="entry name" value="TRANSCRIPTIONAL REGULATOR, GNTR FAMILY"/>
    <property type="match status" value="1"/>
</dbReference>
<dbReference type="Gene3D" id="1.20.120.530">
    <property type="entry name" value="GntR ligand-binding domain-like"/>
    <property type="match status" value="1"/>
</dbReference>
<keyword evidence="2" id="KW-0238">DNA-binding</keyword>
<dbReference type="InterPro" id="IPR036390">
    <property type="entry name" value="WH_DNA-bd_sf"/>
</dbReference>
<dbReference type="Pfam" id="PF00392">
    <property type="entry name" value="GntR"/>
    <property type="match status" value="1"/>
</dbReference>
<reference evidence="7" key="1">
    <citation type="journal article" date="2019" name="Int. J. Syst. Evol. Microbiol.">
        <title>The Global Catalogue of Microorganisms (GCM) 10K type strain sequencing project: providing services to taxonomists for standard genome sequencing and annotation.</title>
        <authorList>
            <consortium name="The Broad Institute Genomics Platform"/>
            <consortium name="The Broad Institute Genome Sequencing Center for Infectious Disease"/>
            <person name="Wu L."/>
            <person name="Ma J."/>
        </authorList>
    </citation>
    <scope>NUCLEOTIDE SEQUENCE [LARGE SCALE GENOMIC DNA]</scope>
    <source>
        <strain evidence="7">ZS-35-S2</strain>
    </source>
</reference>
<evidence type="ECO:0000256" key="2">
    <source>
        <dbReference type="ARBA" id="ARBA00023125"/>
    </source>
</evidence>
<accession>A0ABW5CPH6</accession>
<evidence type="ECO:0000256" key="1">
    <source>
        <dbReference type="ARBA" id="ARBA00023015"/>
    </source>
</evidence>
<evidence type="ECO:0000256" key="4">
    <source>
        <dbReference type="SAM" id="MobiDB-lite"/>
    </source>
</evidence>
<keyword evidence="7" id="KW-1185">Reference proteome</keyword>
<feature type="region of interest" description="Disordered" evidence="4">
    <location>
        <begin position="231"/>
        <end position="260"/>
    </location>
</feature>
<evidence type="ECO:0000313" key="7">
    <source>
        <dbReference type="Proteomes" id="UP001597371"/>
    </source>
</evidence>
<dbReference type="SUPFAM" id="SSF48008">
    <property type="entry name" value="GntR ligand-binding domain-like"/>
    <property type="match status" value="1"/>
</dbReference>
<dbReference type="InterPro" id="IPR036388">
    <property type="entry name" value="WH-like_DNA-bd_sf"/>
</dbReference>
<dbReference type="RefSeq" id="WP_209739370.1">
    <property type="nucleotide sequence ID" value="NZ_CP072611.1"/>
</dbReference>
<dbReference type="Gene3D" id="1.10.10.10">
    <property type="entry name" value="Winged helix-like DNA-binding domain superfamily/Winged helix DNA-binding domain"/>
    <property type="match status" value="1"/>
</dbReference>
<organism evidence="6 7">
    <name type="scientific">Aureimonas populi</name>
    <dbReference type="NCBI Taxonomy" id="1701758"/>
    <lineage>
        <taxon>Bacteria</taxon>
        <taxon>Pseudomonadati</taxon>
        <taxon>Pseudomonadota</taxon>
        <taxon>Alphaproteobacteria</taxon>
        <taxon>Hyphomicrobiales</taxon>
        <taxon>Aurantimonadaceae</taxon>
        <taxon>Aureimonas</taxon>
    </lineage>
</organism>
<evidence type="ECO:0000256" key="3">
    <source>
        <dbReference type="ARBA" id="ARBA00023163"/>
    </source>
</evidence>
<gene>
    <name evidence="6" type="ORF">ACFSKQ_10760</name>
</gene>
<dbReference type="Proteomes" id="UP001597371">
    <property type="component" value="Unassembled WGS sequence"/>
</dbReference>
<dbReference type="SUPFAM" id="SSF46785">
    <property type="entry name" value="Winged helix' DNA-binding domain"/>
    <property type="match status" value="1"/>
</dbReference>
<dbReference type="EMBL" id="JBHUIJ010000013">
    <property type="protein sequence ID" value="MFD2237938.1"/>
    <property type="molecule type" value="Genomic_DNA"/>
</dbReference>
<dbReference type="PANTHER" id="PTHR43537:SF24">
    <property type="entry name" value="GLUCONATE OPERON TRANSCRIPTIONAL REPRESSOR"/>
    <property type="match status" value="1"/>
</dbReference>
<evidence type="ECO:0000259" key="5">
    <source>
        <dbReference type="PROSITE" id="PS50949"/>
    </source>
</evidence>
<feature type="domain" description="HTH gntR-type" evidence="5">
    <location>
        <begin position="14"/>
        <end position="81"/>
    </location>
</feature>
<sequence>MLDTDAYVSPTPAPGKGEMAERALRNAIVSCVLAPGERLSESALASEFALGRGAVRAALARLQVSGFVSSSARSGWSVTPVSASEIRELSAARRHLEPLLCSVALDERTGNRLRALSQMHVVLAQRRDLGGDVLPTIRRCERDILECLAAQLSMPMVQSWLTDLWDRSIRLVHFFEARGPLKLVPANRSRLVEALTHGRKAEALDHLAAANTVLETYLLDRFLESEAMVSRKASRRAAPPRKAASSPPTDPTASRPRILG</sequence>
<keyword evidence="3" id="KW-0804">Transcription</keyword>
<comment type="caution">
    <text evidence="6">The sequence shown here is derived from an EMBL/GenBank/DDBJ whole genome shotgun (WGS) entry which is preliminary data.</text>
</comment>
<name>A0ABW5CPH6_9HYPH</name>
<dbReference type="PROSITE" id="PS50949">
    <property type="entry name" value="HTH_GNTR"/>
    <property type="match status" value="1"/>
</dbReference>
<evidence type="ECO:0000313" key="6">
    <source>
        <dbReference type="EMBL" id="MFD2237938.1"/>
    </source>
</evidence>
<keyword evidence="1" id="KW-0805">Transcription regulation</keyword>
<dbReference type="SMART" id="SM00345">
    <property type="entry name" value="HTH_GNTR"/>
    <property type="match status" value="1"/>
</dbReference>
<proteinExistence type="predicted"/>
<dbReference type="InterPro" id="IPR000524">
    <property type="entry name" value="Tscrpt_reg_HTH_GntR"/>
</dbReference>
<protein>
    <submittedName>
        <fullName evidence="6">GntR family transcriptional regulator</fullName>
    </submittedName>
</protein>
<dbReference type="InterPro" id="IPR008920">
    <property type="entry name" value="TF_FadR/GntR_C"/>
</dbReference>